<dbReference type="GO" id="GO:0016020">
    <property type="term" value="C:membrane"/>
    <property type="evidence" value="ECO:0007669"/>
    <property type="project" value="UniProtKB-SubCell"/>
</dbReference>
<name>A0A1G5RK04_9RHOB</name>
<sequence>MSALPDPDYASEFYASVPAKRLLAWVIDGFIVFGLTSLIVLLTAFVGLWFWGVIFLVLGFAYRVVTIANTSATWGMYFTGIELRAANGSRFDTSLSFLHTLGYTISVSIPILQIISIVLMLTSTRKQGLTDMMLGSVMINRRA</sequence>
<organism evidence="7 8">
    <name type="scientific">Epibacterium ulvae</name>
    <dbReference type="NCBI Taxonomy" id="1156985"/>
    <lineage>
        <taxon>Bacteria</taxon>
        <taxon>Pseudomonadati</taxon>
        <taxon>Pseudomonadota</taxon>
        <taxon>Alphaproteobacteria</taxon>
        <taxon>Rhodobacterales</taxon>
        <taxon>Roseobacteraceae</taxon>
        <taxon>Epibacterium</taxon>
    </lineage>
</organism>
<dbReference type="Pfam" id="PF06271">
    <property type="entry name" value="RDD"/>
    <property type="match status" value="1"/>
</dbReference>
<evidence type="ECO:0000313" key="8">
    <source>
        <dbReference type="Proteomes" id="UP000198767"/>
    </source>
</evidence>
<gene>
    <name evidence="7" type="ORF">SAMN04488118_11823</name>
</gene>
<keyword evidence="2 5" id="KW-0812">Transmembrane</keyword>
<feature type="domain" description="RDD" evidence="6">
    <location>
        <begin position="18"/>
        <end position="134"/>
    </location>
</feature>
<keyword evidence="4 5" id="KW-0472">Membrane</keyword>
<dbReference type="Proteomes" id="UP000198767">
    <property type="component" value="Unassembled WGS sequence"/>
</dbReference>
<evidence type="ECO:0000256" key="1">
    <source>
        <dbReference type="ARBA" id="ARBA00004141"/>
    </source>
</evidence>
<protein>
    <submittedName>
        <fullName evidence="7">RDD family protein</fullName>
    </submittedName>
</protein>
<dbReference type="EMBL" id="FMWG01000018">
    <property type="protein sequence ID" value="SCZ73701.1"/>
    <property type="molecule type" value="Genomic_DNA"/>
</dbReference>
<dbReference type="STRING" id="1156985.SAMN04488118_11823"/>
<dbReference type="OrthoDB" id="7270324at2"/>
<keyword evidence="8" id="KW-1185">Reference proteome</keyword>
<evidence type="ECO:0000313" key="7">
    <source>
        <dbReference type="EMBL" id="SCZ73701.1"/>
    </source>
</evidence>
<evidence type="ECO:0000256" key="2">
    <source>
        <dbReference type="ARBA" id="ARBA00022692"/>
    </source>
</evidence>
<dbReference type="AlphaFoldDB" id="A0A1G5RK04"/>
<accession>A0A1G5RK04</accession>
<evidence type="ECO:0000256" key="4">
    <source>
        <dbReference type="ARBA" id="ARBA00023136"/>
    </source>
</evidence>
<feature type="transmembrane region" description="Helical" evidence="5">
    <location>
        <begin position="22"/>
        <end position="41"/>
    </location>
</feature>
<keyword evidence="3 5" id="KW-1133">Transmembrane helix</keyword>
<proteinExistence type="predicted"/>
<dbReference type="InterPro" id="IPR010432">
    <property type="entry name" value="RDD"/>
</dbReference>
<evidence type="ECO:0000259" key="6">
    <source>
        <dbReference type="Pfam" id="PF06271"/>
    </source>
</evidence>
<evidence type="ECO:0000256" key="5">
    <source>
        <dbReference type="SAM" id="Phobius"/>
    </source>
</evidence>
<evidence type="ECO:0000256" key="3">
    <source>
        <dbReference type="ARBA" id="ARBA00022989"/>
    </source>
</evidence>
<reference evidence="7 8" key="1">
    <citation type="submission" date="2016-10" db="EMBL/GenBank/DDBJ databases">
        <authorList>
            <person name="de Groot N.N."/>
        </authorList>
    </citation>
    <scope>NUCLEOTIDE SEQUENCE [LARGE SCALE GENOMIC DNA]</scope>
    <source>
        <strain evidence="7 8">U95</strain>
    </source>
</reference>
<feature type="transmembrane region" description="Helical" evidence="5">
    <location>
        <begin position="101"/>
        <end position="122"/>
    </location>
</feature>
<dbReference type="RefSeq" id="WP_090221144.1">
    <property type="nucleotide sequence ID" value="NZ_FMWG01000018.1"/>
</dbReference>
<comment type="subcellular location">
    <subcellularLocation>
        <location evidence="1">Membrane</location>
        <topology evidence="1">Multi-pass membrane protein</topology>
    </subcellularLocation>
</comment>